<dbReference type="AlphaFoldDB" id="A0AAV9XU31"/>
<dbReference type="EMBL" id="JAWDEY010000035">
    <property type="protein sequence ID" value="KAK6588137.1"/>
    <property type="molecule type" value="Genomic_DNA"/>
</dbReference>
<evidence type="ECO:0000313" key="2">
    <source>
        <dbReference type="EMBL" id="KAK6588137.1"/>
    </source>
</evidence>
<proteinExistence type="predicted"/>
<feature type="region of interest" description="Disordered" evidence="1">
    <location>
        <begin position="201"/>
        <end position="226"/>
    </location>
</feature>
<gene>
    <name evidence="2" type="ORF">RS030_71031</name>
</gene>
<protein>
    <submittedName>
        <fullName evidence="2">Uncharacterized protein</fullName>
    </submittedName>
</protein>
<dbReference type="Proteomes" id="UP001311799">
    <property type="component" value="Unassembled WGS sequence"/>
</dbReference>
<accession>A0AAV9XU31</accession>
<keyword evidence="3" id="KW-1185">Reference proteome</keyword>
<name>A0AAV9XU31_9CRYT</name>
<comment type="caution">
    <text evidence="2">The sequence shown here is derived from an EMBL/GenBank/DDBJ whole genome shotgun (WGS) entry which is preliminary data.</text>
</comment>
<evidence type="ECO:0000256" key="1">
    <source>
        <dbReference type="SAM" id="MobiDB-lite"/>
    </source>
</evidence>
<sequence length="226" mass="25873">MNTEKVLELISNTSEEYKSVLGGEFKRISDEINRIRIKNTNISNKGDADLVSDFTFSTNEGDITIKVIVKREVLPNEDNIFHEVLQTSQELTRMTFLSYWNSSNTGKKDILEYYLDFDMNLGKSNFTNKDQFHRVYPENCEELKNLLLPSCELIYFFDILILSLIRSSTSHLAKQTDLEEVTSLFRNSMIEDIAAGICTSTESEDNTSGSESDSEVDSKKKCKRNI</sequence>
<organism evidence="2 3">
    <name type="scientific">Cryptosporidium xiaoi</name>
    <dbReference type="NCBI Taxonomy" id="659607"/>
    <lineage>
        <taxon>Eukaryota</taxon>
        <taxon>Sar</taxon>
        <taxon>Alveolata</taxon>
        <taxon>Apicomplexa</taxon>
        <taxon>Conoidasida</taxon>
        <taxon>Coccidia</taxon>
        <taxon>Eucoccidiorida</taxon>
        <taxon>Eimeriorina</taxon>
        <taxon>Cryptosporidiidae</taxon>
        <taxon>Cryptosporidium</taxon>
    </lineage>
</organism>
<reference evidence="2 3" key="1">
    <citation type="submission" date="2023-10" db="EMBL/GenBank/DDBJ databases">
        <title>Comparative genomics analysis reveals potential genetic determinants of host preference in Cryptosporidium xiaoi.</title>
        <authorList>
            <person name="Xiao L."/>
            <person name="Li J."/>
        </authorList>
    </citation>
    <scope>NUCLEOTIDE SEQUENCE [LARGE SCALE GENOMIC DNA]</scope>
    <source>
        <strain evidence="2 3">52996</strain>
    </source>
</reference>
<evidence type="ECO:0000313" key="3">
    <source>
        <dbReference type="Proteomes" id="UP001311799"/>
    </source>
</evidence>